<evidence type="ECO:0000313" key="2">
    <source>
        <dbReference type="Proteomes" id="UP000076532"/>
    </source>
</evidence>
<organism evidence="1 2">
    <name type="scientific">Athelia psychrophila</name>
    <dbReference type="NCBI Taxonomy" id="1759441"/>
    <lineage>
        <taxon>Eukaryota</taxon>
        <taxon>Fungi</taxon>
        <taxon>Dikarya</taxon>
        <taxon>Basidiomycota</taxon>
        <taxon>Agaricomycotina</taxon>
        <taxon>Agaricomycetes</taxon>
        <taxon>Agaricomycetidae</taxon>
        <taxon>Atheliales</taxon>
        <taxon>Atheliaceae</taxon>
        <taxon>Athelia</taxon>
    </lineage>
</organism>
<evidence type="ECO:0000313" key="1">
    <source>
        <dbReference type="EMBL" id="KZP22115.1"/>
    </source>
</evidence>
<dbReference type="AlphaFoldDB" id="A0A166KP85"/>
<evidence type="ECO:0008006" key="3">
    <source>
        <dbReference type="Google" id="ProtNLM"/>
    </source>
</evidence>
<dbReference type="InterPro" id="IPR032675">
    <property type="entry name" value="LRR_dom_sf"/>
</dbReference>
<dbReference type="OrthoDB" id="3245579at2759"/>
<accession>A0A166KP85</accession>
<gene>
    <name evidence="1" type="ORF">FIBSPDRAFT_860008</name>
</gene>
<reference evidence="1 2" key="1">
    <citation type="journal article" date="2016" name="Mol. Biol. Evol.">
        <title>Comparative Genomics of Early-Diverging Mushroom-Forming Fungi Provides Insights into the Origins of Lignocellulose Decay Capabilities.</title>
        <authorList>
            <person name="Nagy L.G."/>
            <person name="Riley R."/>
            <person name="Tritt A."/>
            <person name="Adam C."/>
            <person name="Daum C."/>
            <person name="Floudas D."/>
            <person name="Sun H."/>
            <person name="Yadav J.S."/>
            <person name="Pangilinan J."/>
            <person name="Larsson K.H."/>
            <person name="Matsuura K."/>
            <person name="Barry K."/>
            <person name="Labutti K."/>
            <person name="Kuo R."/>
            <person name="Ohm R.A."/>
            <person name="Bhattacharya S.S."/>
            <person name="Shirouzu T."/>
            <person name="Yoshinaga Y."/>
            <person name="Martin F.M."/>
            <person name="Grigoriev I.V."/>
            <person name="Hibbett D.S."/>
        </authorList>
    </citation>
    <scope>NUCLEOTIDE SEQUENCE [LARGE SCALE GENOMIC DNA]</scope>
    <source>
        <strain evidence="1 2">CBS 109695</strain>
    </source>
</reference>
<dbReference type="Proteomes" id="UP000076532">
    <property type="component" value="Unassembled WGS sequence"/>
</dbReference>
<protein>
    <recommendedName>
        <fullName evidence="3">F-box domain-containing protein</fullName>
    </recommendedName>
</protein>
<proteinExistence type="predicted"/>
<name>A0A166KP85_9AGAM</name>
<dbReference type="Gene3D" id="3.80.10.10">
    <property type="entry name" value="Ribonuclease Inhibitor"/>
    <property type="match status" value="1"/>
</dbReference>
<dbReference type="STRING" id="436010.A0A166KP85"/>
<keyword evidence="2" id="KW-1185">Reference proteome</keyword>
<sequence>MEPRTSAWPSTRPLIPLDVLQHIFDVGTFQSSNLDDRMGFPLLVSQVNKTWRSLAHQSSWLWSSIVFRGFPKFVIVPLSPNHKVNPNFYYPLITYFLQRSRKQPLDIHIDIRDPHHDYTIREVDVGGQGHPIDTLMHLLTPHGPRFKTFSFIANSWIDTIQLLRHHIYQLHMPQLESFELSRAHLSQAFLFVFEPRPFLRRVPFPVKPDEGAGNAGQSGPVVQRRWPSVRRVTISGTPLRWSLWCFPNLESLTLTFIAAEARPSPSDFRAMLRSVAHSLRHLDLQGSTPILNPLDESQMEYEGLDPIQLPALCSLSIGYTEVHHLAYIIRSVGAPSIVSLEICDLWPCYREFCQQVEQMNRGYVFDTIRDASGMVGMIMSHMPFSLRCIQNLTLRYMKLQPGLIDALSLPTLDGAARPPERLLTSLPLLDTLTLESTDFEELAYQIFCNPERSPKYSLRVLNVDSCVPWRVGYADPEAQQVARQTYHFDDVHD</sequence>
<dbReference type="EMBL" id="KV417542">
    <property type="protein sequence ID" value="KZP22115.1"/>
    <property type="molecule type" value="Genomic_DNA"/>
</dbReference>
<dbReference type="SUPFAM" id="SSF52047">
    <property type="entry name" value="RNI-like"/>
    <property type="match status" value="1"/>
</dbReference>